<proteinExistence type="predicted"/>
<dbReference type="EMBL" id="CAJOAX010005662">
    <property type="protein sequence ID" value="CAF3955997.1"/>
    <property type="molecule type" value="Genomic_DNA"/>
</dbReference>
<dbReference type="EMBL" id="CAJOBE010024784">
    <property type="protein sequence ID" value="CAF4264835.1"/>
    <property type="molecule type" value="Genomic_DNA"/>
</dbReference>
<dbReference type="OrthoDB" id="10047384at2759"/>
<dbReference type="InterPro" id="IPR007889">
    <property type="entry name" value="HTH_Psq"/>
</dbReference>
<feature type="domain" description="HTH psq-type" evidence="1">
    <location>
        <begin position="5"/>
        <end position="43"/>
    </location>
</feature>
<gene>
    <name evidence="4" type="ORF">FNK824_LOCUS39235</name>
    <name evidence="3" type="ORF">OTI717_LOCUS26639</name>
    <name evidence="2" type="ORF">RFH988_LOCUS34431</name>
</gene>
<dbReference type="Proteomes" id="UP000663882">
    <property type="component" value="Unassembled WGS sequence"/>
</dbReference>
<evidence type="ECO:0000313" key="3">
    <source>
        <dbReference type="EMBL" id="CAF3955997.1"/>
    </source>
</evidence>
<accession>A0A819L614</accession>
<comment type="caution">
    <text evidence="3">The sequence shown here is derived from an EMBL/GenBank/DDBJ whole genome shotgun (WGS) entry which is preliminary data.</text>
</comment>
<dbReference type="EMBL" id="CAJNOO010004759">
    <property type="protein sequence ID" value="CAF1392921.1"/>
    <property type="molecule type" value="Genomic_DNA"/>
</dbReference>
<protein>
    <recommendedName>
        <fullName evidence="1">HTH psq-type domain-containing protein</fullName>
    </recommendedName>
</protein>
<dbReference type="AlphaFoldDB" id="A0A819L614"/>
<sequence>MCDHLTIQQRWRIITLHFDNNFSLQEIARKVGCCPATVKLIIDLFEETNYILERQDRGRYAIIFESVRRQFRQIFSRFPTSTSSSIANRLWSRTGSIVSARTIRRVRRQENYHPVYSKNHWTIHEAQAMRRLHYATTHETDLWQNVIFTNEKKFQIDESGTVFWVLIGTRRPKT</sequence>
<reference evidence="3" key="1">
    <citation type="submission" date="2021-02" db="EMBL/GenBank/DDBJ databases">
        <authorList>
            <person name="Nowell W R."/>
        </authorList>
    </citation>
    <scope>NUCLEOTIDE SEQUENCE</scope>
</reference>
<dbReference type="Proteomes" id="UP000663874">
    <property type="component" value="Unassembled WGS sequence"/>
</dbReference>
<organism evidence="3 5">
    <name type="scientific">Rotaria sordida</name>
    <dbReference type="NCBI Taxonomy" id="392033"/>
    <lineage>
        <taxon>Eukaryota</taxon>
        <taxon>Metazoa</taxon>
        <taxon>Spiralia</taxon>
        <taxon>Gnathifera</taxon>
        <taxon>Rotifera</taxon>
        <taxon>Eurotatoria</taxon>
        <taxon>Bdelloidea</taxon>
        <taxon>Philodinida</taxon>
        <taxon>Philodinidae</taxon>
        <taxon>Rotaria</taxon>
    </lineage>
</organism>
<dbReference type="GO" id="GO:0003677">
    <property type="term" value="F:DNA binding"/>
    <property type="evidence" value="ECO:0007669"/>
    <property type="project" value="InterPro"/>
</dbReference>
<name>A0A819L614_9BILA</name>
<dbReference type="InterPro" id="IPR009057">
    <property type="entry name" value="Homeodomain-like_sf"/>
</dbReference>
<evidence type="ECO:0000259" key="1">
    <source>
        <dbReference type="Pfam" id="PF04218"/>
    </source>
</evidence>
<dbReference type="SUPFAM" id="SSF46689">
    <property type="entry name" value="Homeodomain-like"/>
    <property type="match status" value="1"/>
</dbReference>
<evidence type="ECO:0000313" key="5">
    <source>
        <dbReference type="Proteomes" id="UP000663823"/>
    </source>
</evidence>
<evidence type="ECO:0000313" key="2">
    <source>
        <dbReference type="EMBL" id="CAF1392921.1"/>
    </source>
</evidence>
<dbReference type="Pfam" id="PF04218">
    <property type="entry name" value="CENP-B_N"/>
    <property type="match status" value="1"/>
</dbReference>
<dbReference type="Proteomes" id="UP000663823">
    <property type="component" value="Unassembled WGS sequence"/>
</dbReference>
<evidence type="ECO:0000313" key="4">
    <source>
        <dbReference type="EMBL" id="CAF4264835.1"/>
    </source>
</evidence>